<dbReference type="SUPFAM" id="SSF52777">
    <property type="entry name" value="CoA-dependent acyltransferases"/>
    <property type="match status" value="6"/>
</dbReference>
<evidence type="ECO:0000313" key="7">
    <source>
        <dbReference type="EMBL" id="SMS02151.1"/>
    </source>
</evidence>
<evidence type="ECO:0000256" key="2">
    <source>
        <dbReference type="ARBA" id="ARBA00022450"/>
    </source>
</evidence>
<dbReference type="Pfam" id="PF00668">
    <property type="entry name" value="Condensation"/>
    <property type="match status" value="3"/>
</dbReference>
<dbReference type="InterPro" id="IPR020459">
    <property type="entry name" value="AMP-binding"/>
</dbReference>
<keyword evidence="9" id="KW-1185">Reference proteome</keyword>
<dbReference type="Gene3D" id="1.10.1200.10">
    <property type="entry name" value="ACP-like"/>
    <property type="match status" value="2"/>
</dbReference>
<reference evidence="6 9" key="2">
    <citation type="submission" date="2023-11" db="EMBL/GenBank/DDBJ databases">
        <title>Plant-associative lifestyle of Vibrio porteresiae and its evolutionary dynamics.</title>
        <authorList>
            <person name="Rameshkumar N."/>
            <person name="Kirti K."/>
        </authorList>
    </citation>
    <scope>NUCLEOTIDE SEQUENCE [LARGE SCALE GENOMIC DNA]</scope>
    <source>
        <strain evidence="6 9">MSSRF38</strain>
    </source>
</reference>
<dbReference type="PROSITE" id="PS50075">
    <property type="entry name" value="CARRIER"/>
    <property type="match status" value="2"/>
</dbReference>
<feature type="domain" description="Carrier" evidence="5">
    <location>
        <begin position="2615"/>
        <end position="2690"/>
    </location>
</feature>
<proteinExistence type="predicted"/>
<dbReference type="Gene3D" id="3.30.559.30">
    <property type="entry name" value="Nonribosomal peptide synthetase, condensation domain"/>
    <property type="match status" value="3"/>
</dbReference>
<dbReference type="InterPro" id="IPR010071">
    <property type="entry name" value="AA_adenyl_dom"/>
</dbReference>
<dbReference type="EMBL" id="JAWRCO010000002">
    <property type="protein sequence ID" value="MDW6005409.1"/>
    <property type="molecule type" value="Genomic_DNA"/>
</dbReference>
<dbReference type="InterPro" id="IPR020806">
    <property type="entry name" value="PKS_PP-bd"/>
</dbReference>
<dbReference type="FunFam" id="3.40.50.980:FF:000001">
    <property type="entry name" value="Non-ribosomal peptide synthetase"/>
    <property type="match status" value="1"/>
</dbReference>
<dbReference type="InterPro" id="IPR020845">
    <property type="entry name" value="AMP-binding_CS"/>
</dbReference>
<dbReference type="CDD" id="cd19531">
    <property type="entry name" value="LCL_NRPS-like"/>
    <property type="match status" value="1"/>
</dbReference>
<keyword evidence="3" id="KW-0597">Phosphoprotein</keyword>
<gene>
    <name evidence="7" type="primary">lgrB</name>
    <name evidence="6" type="ORF">SBX37_21295</name>
    <name evidence="7" type="ORF">VIM7927_03469</name>
</gene>
<dbReference type="PANTHER" id="PTHR45527:SF1">
    <property type="entry name" value="FATTY ACID SYNTHASE"/>
    <property type="match status" value="1"/>
</dbReference>
<dbReference type="NCBIfam" id="TIGR01733">
    <property type="entry name" value="AA-adenyl-dom"/>
    <property type="match status" value="2"/>
</dbReference>
<dbReference type="Gene3D" id="3.30.300.30">
    <property type="match status" value="2"/>
</dbReference>
<evidence type="ECO:0000313" key="8">
    <source>
        <dbReference type="Proteomes" id="UP000196125"/>
    </source>
</evidence>
<dbReference type="Gene3D" id="3.40.50.12780">
    <property type="entry name" value="N-terminal domain of ligase-like"/>
    <property type="match status" value="1"/>
</dbReference>
<evidence type="ECO:0000313" key="9">
    <source>
        <dbReference type="Proteomes" id="UP001283366"/>
    </source>
</evidence>
<feature type="region of interest" description="Disordered" evidence="4">
    <location>
        <begin position="2690"/>
        <end position="2725"/>
    </location>
</feature>
<dbReference type="Pfam" id="PF00550">
    <property type="entry name" value="PP-binding"/>
    <property type="match status" value="2"/>
</dbReference>
<dbReference type="InterPro" id="IPR006162">
    <property type="entry name" value="Ppantetheine_attach_site"/>
</dbReference>
<evidence type="ECO:0000313" key="6">
    <source>
        <dbReference type="EMBL" id="MDW6005409.1"/>
    </source>
</evidence>
<dbReference type="InterPro" id="IPR045851">
    <property type="entry name" value="AMP-bd_C_sf"/>
</dbReference>
<dbReference type="NCBIfam" id="NF003417">
    <property type="entry name" value="PRK04813.1"/>
    <property type="match status" value="3"/>
</dbReference>
<dbReference type="SMART" id="SM00823">
    <property type="entry name" value="PKS_PP"/>
    <property type="match status" value="2"/>
</dbReference>
<dbReference type="InterPro" id="IPR023213">
    <property type="entry name" value="CAT-like_dom_sf"/>
</dbReference>
<dbReference type="FunFam" id="1.10.1200.10:FF:000005">
    <property type="entry name" value="Nonribosomal peptide synthetase 1"/>
    <property type="match status" value="1"/>
</dbReference>
<dbReference type="Gene3D" id="3.30.559.10">
    <property type="entry name" value="Chloramphenicol acetyltransferase-like domain"/>
    <property type="match status" value="3"/>
</dbReference>
<dbReference type="InterPro" id="IPR036736">
    <property type="entry name" value="ACP-like_sf"/>
</dbReference>
<evidence type="ECO:0000256" key="4">
    <source>
        <dbReference type="SAM" id="MobiDB-lite"/>
    </source>
</evidence>
<dbReference type="GO" id="GO:0003824">
    <property type="term" value="F:catalytic activity"/>
    <property type="evidence" value="ECO:0007669"/>
    <property type="project" value="InterPro"/>
</dbReference>
<feature type="domain" description="Carrier" evidence="5">
    <location>
        <begin position="1046"/>
        <end position="1120"/>
    </location>
</feature>
<dbReference type="SUPFAM" id="SSF56801">
    <property type="entry name" value="Acetyl-CoA synthetase-like"/>
    <property type="match status" value="2"/>
</dbReference>
<dbReference type="Gene3D" id="2.30.38.10">
    <property type="entry name" value="Luciferase, Domain 3"/>
    <property type="match status" value="1"/>
</dbReference>
<dbReference type="Gene3D" id="3.40.50.980">
    <property type="match status" value="2"/>
</dbReference>
<organism evidence="7 8">
    <name type="scientific">Vibrio mangrovi</name>
    <dbReference type="NCBI Taxonomy" id="474394"/>
    <lineage>
        <taxon>Bacteria</taxon>
        <taxon>Pseudomonadati</taxon>
        <taxon>Pseudomonadota</taxon>
        <taxon>Gammaproteobacteria</taxon>
        <taxon>Vibrionales</taxon>
        <taxon>Vibrionaceae</taxon>
        <taxon>Vibrio</taxon>
    </lineage>
</organism>
<evidence type="ECO:0000256" key="1">
    <source>
        <dbReference type="ARBA" id="ARBA00001957"/>
    </source>
</evidence>
<dbReference type="InterPro" id="IPR025110">
    <property type="entry name" value="AMP-bd_C"/>
</dbReference>
<dbReference type="GO" id="GO:0043041">
    <property type="term" value="P:amino acid activation for nonribosomal peptide biosynthetic process"/>
    <property type="evidence" value="ECO:0007669"/>
    <property type="project" value="TreeGrafter"/>
</dbReference>
<feature type="compositionally biased region" description="Basic residues" evidence="4">
    <location>
        <begin position="2712"/>
        <end position="2725"/>
    </location>
</feature>
<dbReference type="InterPro" id="IPR009081">
    <property type="entry name" value="PP-bd_ACP"/>
</dbReference>
<dbReference type="EMBL" id="FXXI01000008">
    <property type="protein sequence ID" value="SMS02151.1"/>
    <property type="molecule type" value="Genomic_DNA"/>
</dbReference>
<dbReference type="GO" id="GO:0031177">
    <property type="term" value="F:phosphopantetheine binding"/>
    <property type="evidence" value="ECO:0007669"/>
    <property type="project" value="InterPro"/>
</dbReference>
<dbReference type="SUPFAM" id="SSF47336">
    <property type="entry name" value="ACP-like"/>
    <property type="match status" value="2"/>
</dbReference>
<keyword evidence="2" id="KW-0596">Phosphopantetheine</keyword>
<dbReference type="PANTHER" id="PTHR45527">
    <property type="entry name" value="NONRIBOSOMAL PEPTIDE SYNTHETASE"/>
    <property type="match status" value="1"/>
</dbReference>
<comment type="cofactor">
    <cofactor evidence="1">
        <name>pantetheine 4'-phosphate</name>
        <dbReference type="ChEBI" id="CHEBI:47942"/>
    </cofactor>
</comment>
<dbReference type="FunFam" id="3.30.300.30:FF:000015">
    <property type="entry name" value="Nonribosomal peptide synthase SidD"/>
    <property type="match status" value="1"/>
</dbReference>
<reference evidence="7 8" key="1">
    <citation type="submission" date="2017-05" db="EMBL/GenBank/DDBJ databases">
        <authorList>
            <person name="Song R."/>
            <person name="Chenine A.L."/>
            <person name="Ruprecht R.M."/>
        </authorList>
    </citation>
    <scope>NUCLEOTIDE SEQUENCE [LARGE SCALE GENOMIC DNA]</scope>
    <source>
        <strain evidence="7 8">CECT 7927</strain>
    </source>
</reference>
<dbReference type="PROSITE" id="PS00455">
    <property type="entry name" value="AMP_BINDING"/>
    <property type="match status" value="1"/>
</dbReference>
<evidence type="ECO:0000259" key="5">
    <source>
        <dbReference type="PROSITE" id="PS50075"/>
    </source>
</evidence>
<evidence type="ECO:0000256" key="3">
    <source>
        <dbReference type="ARBA" id="ARBA00022553"/>
    </source>
</evidence>
<sequence length="2725" mass="311015">MSKKNDKLSHLTEQQRALLTLKLQQKNMAKAKSQGNSVSSGHDKLNNATSAELGLWLQESIHSDSAYNESMTLELKGHLHLEALQLALEQIVAEQPALRSRFESSTDEQGDLIVTQYIEPQGKVSLSVLTVHSEDDPEELAKQQARQGFQLDLAPLWRVQLLRFNEHLHWLNITVHHIIFDGYSQSLFLGDLCTYYNACVAGQPAEISVRDDEYRLLREKQHRATNEENLIDEREYWLNRLKDVPPQSLPLNPDQRQKNSFRASVSHIHFEPLLVKKLTAFAREQNTTLYTLLLSAYYLLVFHYSRQQDITVGIDVTNRDIAGSENFIGCFVNQLVMRHELALGDDFATFLHQLQSSLADAYRYQTMPYESLIRLFSDQRSPYQSPLFRSKFMMYHQPEEGFEFADLDVKLKTYHAGYCPFDLAFSFEEFTGELRGSVEFSCDIFTAQSIEQMINHYHDLLGQIIEAPEKSLSEYQQLTATERQRLLIEYNQTQVDIGCPIPVNQLFEKYAEEQPEQIALVTPDTQLSYGEINTRANQLSHYLISLGVQKDITVGIHLERGSDFIICILAILKAGGAYIPIETTLPEKRIERLLDSSETHLVISSRQWSHQLPAGLLFHIDLDTDKDEISVQSTINPDVQISPDDLAYVIYTSGTTGEPKGVMIEHRNLYHLACWQQRYFSIGPGNHISQMSSISFDGSVGEICMALFHGATLYMMDWGQLNGTALLTAVKEYRIDVMVTVPSLLANFTPEELAVHPGLTIVCVGEVCSTELAKQWCDRVHFINAYGPTEYTVYSHLFQCNPRQPLPVHMNRVPIGTAIDNTQTYILDEQLRVLPEEVVGELYIAGYGIARGYLNEPEQTGLRFLDNPFLAIDSPFLAIDQASGNSGEKSQIVKAASFPEGKMYRTGDLAYYQRDGQIQIVGRIDHQVKFKGFRVDLSEIEQSLKQHPDIRNCAVIAEKSVEQTVSRLLAIVQLKPDSTLTMKENIGDVLHRFLASRLPHFMLPQIFIGIENLPLMSSGKIDRNRLESQFSGYVSELSASLSDEIIFESEQEALIADVWQKVLKVNRIRRTDNFFQVGGDSIRVLQVIARLQEHHIELQAEHFFECPTIAELVTKIKSVPLSLHHPDFAKSGPVGPAQAWFFQQFCQQQPYQQQPYQQQPYQQQSASQQDPLQENTYYWEVSLDLTQPLDTQHLPVIVKVLCKRHAALSTAFSCEEGNWTQYPRSIAEIDSDTYKYVHLIEYSGAEDAQDLKAQIRHIAANLDIRTGRLLQLIVLDEKGSAGKLIFIIHHLAVDLLSIDILLQDFTQIYQQMCAGHLSDVRLSDIHSERLANTERLAYLHWSQQVDRQKQGNKHSYVAGNVAVKQDKGLKSASEPMQQIWAIDLSAAGISMSELSKCYQVSGQVLISYVLIGALQNSLRAESCFDVHVEQQGRYSERTNVNVGNAVGWFTRLQTISVESDKHMSLMTIKKQLSHMPDHQKESLPAQVAINYLGEPDQQFSDSTLFNLQSSSFHLVGSELQPLPYWLTFDSYIRAGQLEILVKYDGLQLSVQELRQLELAIHKQFTVLKYQEELAFTVRIEDFPLAASVVEQQSANFLPQLMQNVGRIDDLYPLSPMQSGILFQSLLMPDSGIYINQIGWKIEGALLPEQLIRVWQSVMSEYVNLHNGFIWENLSQPLQFNSGIRDVPYTVEDWRNLPTVVQRQRLEKFAFTVREQGFDLSRPPLQHLFIARLSEKTCQVLWSIHHLLVDGWSTSILIDKVLRRLRQMSLSEPWHGNLSKADADSDIPDYSDFIKQVIHRQDKVCSQDFWCSYLAKPLQPNRLLTSSLRHNHTWRASQWQRRTIRFSDEQTRSLIQLAQDQQLTLNTVIQGAWGILSCQRNAMNDVVFGQVFSGRNLMSGQAAQAVGLFINMLPVRISVNRMQTIASYLQQVHLTTSQLQRYEADSLHDIQQWAGIGQMTELFDAVLVFENYPVADLSGQAHELARVFDIEVYEQTNFPLAVMGHVLEDLHGQYLSFDFIYNRDLFSESDQAGEIVEVLSRDFEQILIQLTGFDDDMSKFFQYELSLSHDLLQLSQSPDPDVIGDDHAMNLIELFDAQVRKTPSAMALKSDLGQMTFSQLNAYAHSLANYMLEYGVTPGEVVAINMTRSMDAIVSIIATLKLGCIYLPIEHNAPIKRQNYILEHAGCHRMLCDSDYLPKNNQITDKVHCILYRDFENILHEKRMADSFESVGLQCRRDIPRNRDACLIYTSGSQGQPKGVLLPHSAIINRLTWMWNRFPYSVQDICCQKTSLSFVDSICELFSPLLQGIPLFIFSAEQVKDPYRMIEILQQERVTHLVLVPSLLKTLIDQAPEKIQKLTYLNRWIVSGEIFPSSLYRRLKQLLPNVTVLNLYGCTEVMADVCCFDASSDSFLTESVPIGRAISGNEVYLLDENLCHTVVGDIGEIYVAGKNLASGYIHDSSLTETVFIDNPFPRTSGLPRDGERMYRTGDLARRLPDGTLEFIGRRDRQFKLRGLRLEPEEIETILISDHRIHKIAVIPREFMEYPDLIAFYQSVDASPLSESIFRELLDSQLASALWPSQWIYLDEWPVLASGKTDYQVLKHRLEMKQREFIGDDGDVNIFDQVKQLWQQVLQKEIADVDKTFFELGGNSLSLIQLHGLLRQKITQDIQLADLLQYPSIRTFSAYLTPSSYTDDRHDGDDKNPRNRGEIRRKAAHRRYRHTHHTN</sequence>
<dbReference type="Pfam" id="PF00501">
    <property type="entry name" value="AMP-binding"/>
    <property type="match status" value="2"/>
</dbReference>
<dbReference type="GO" id="GO:0005737">
    <property type="term" value="C:cytoplasm"/>
    <property type="evidence" value="ECO:0007669"/>
    <property type="project" value="TreeGrafter"/>
</dbReference>
<dbReference type="RefSeq" id="WP_087482172.1">
    <property type="nucleotide sequence ID" value="NZ_AP024884.1"/>
</dbReference>
<dbReference type="OrthoDB" id="9757559at2"/>
<dbReference type="InterPro" id="IPR001242">
    <property type="entry name" value="Condensation_dom"/>
</dbReference>
<name>A0A1Y6IYP6_9VIBR</name>
<dbReference type="Proteomes" id="UP001283366">
    <property type="component" value="Unassembled WGS sequence"/>
</dbReference>
<accession>A0A1Y6IYP6</accession>
<dbReference type="GO" id="GO:0044550">
    <property type="term" value="P:secondary metabolite biosynthetic process"/>
    <property type="evidence" value="ECO:0007669"/>
    <property type="project" value="TreeGrafter"/>
</dbReference>
<dbReference type="PROSITE" id="PS00012">
    <property type="entry name" value="PHOSPHOPANTETHEINE"/>
    <property type="match status" value="1"/>
</dbReference>
<dbReference type="Pfam" id="PF13193">
    <property type="entry name" value="AMP-binding_C"/>
    <property type="match status" value="1"/>
</dbReference>
<dbReference type="InterPro" id="IPR042099">
    <property type="entry name" value="ANL_N_sf"/>
</dbReference>
<dbReference type="InterPro" id="IPR000873">
    <property type="entry name" value="AMP-dep_synth/lig_dom"/>
</dbReference>
<feature type="compositionally biased region" description="Basic and acidic residues" evidence="4">
    <location>
        <begin position="2692"/>
        <end position="2711"/>
    </location>
</feature>
<protein>
    <submittedName>
        <fullName evidence="7">Linear gramicidin synthase subunit B</fullName>
    </submittedName>
    <submittedName>
        <fullName evidence="6">Non-ribosomal peptide synthetase</fullName>
    </submittedName>
</protein>
<dbReference type="CDD" id="cd05930">
    <property type="entry name" value="A_NRPS"/>
    <property type="match status" value="2"/>
</dbReference>
<dbReference type="Proteomes" id="UP000196125">
    <property type="component" value="Unassembled WGS sequence"/>
</dbReference>
<dbReference type="PRINTS" id="PR00154">
    <property type="entry name" value="AMPBINDING"/>
</dbReference>